<keyword evidence="4" id="KW-1185">Reference proteome</keyword>
<feature type="chain" id="PRO_5040243219" evidence="2">
    <location>
        <begin position="25"/>
        <end position="209"/>
    </location>
</feature>
<evidence type="ECO:0000256" key="1">
    <source>
        <dbReference type="ARBA" id="ARBA00010795"/>
    </source>
</evidence>
<proteinExistence type="inferred from homology"/>
<sequence>MKTTYVVRLAALAAVLLASGKVDAGNAHYVERFERFSPEQSIGIIMCLANLVFTNNISVLSIMTCVSGLSQPQPFSLGEGNYINFKIENGESVSETGMIMNAELTWGKWQQDGNDIDTVNRIEFDSKDKRAEFSAVGRENSPSGAEGFFEIFENDTPIAKVIFDVPFMGDNQLKIKQLDKGFLCDDSGFDSDGSLTIEIVCHKLGAAVP</sequence>
<dbReference type="AlphaFoldDB" id="A0A9N8KR67"/>
<comment type="similarity">
    <text evidence="1">Belongs to the aegerolysin family.</text>
</comment>
<dbReference type="Pfam" id="PF06355">
    <property type="entry name" value="Aegerolysin"/>
    <property type="match status" value="1"/>
</dbReference>
<dbReference type="Proteomes" id="UP001154114">
    <property type="component" value="Chromosome 6"/>
</dbReference>
<gene>
    <name evidence="3" type="ORF">CINC_LOCUS11713</name>
</gene>
<keyword evidence="2" id="KW-0732">Signal</keyword>
<accession>A0A9N8KR67</accession>
<name>A0A9N8KR67_CHRIL</name>
<protein>
    <submittedName>
        <fullName evidence="3">Uncharacterized protein</fullName>
    </submittedName>
</protein>
<feature type="signal peptide" evidence="2">
    <location>
        <begin position="1"/>
        <end position="24"/>
    </location>
</feature>
<evidence type="ECO:0000256" key="2">
    <source>
        <dbReference type="SAM" id="SignalP"/>
    </source>
</evidence>
<evidence type="ECO:0000313" key="4">
    <source>
        <dbReference type="Proteomes" id="UP001154114"/>
    </source>
</evidence>
<dbReference type="Gene3D" id="2.60.270.50">
    <property type="match status" value="1"/>
</dbReference>
<evidence type="ECO:0000313" key="3">
    <source>
        <dbReference type="EMBL" id="CAD0197431.1"/>
    </source>
</evidence>
<dbReference type="InterPro" id="IPR009413">
    <property type="entry name" value="Aegerolysin-typ"/>
</dbReference>
<dbReference type="GO" id="GO:0019836">
    <property type="term" value="P:symbiont-mediated hemolysis of host erythrocyte"/>
    <property type="evidence" value="ECO:0007669"/>
    <property type="project" value="InterPro"/>
</dbReference>
<reference evidence="3" key="1">
    <citation type="submission" date="2021-12" db="EMBL/GenBank/DDBJ databases">
        <authorList>
            <person name="King R."/>
        </authorList>
    </citation>
    <scope>NUCLEOTIDE SEQUENCE</scope>
</reference>
<dbReference type="OrthoDB" id="2727348at2759"/>
<dbReference type="EMBL" id="LR824009">
    <property type="protein sequence ID" value="CAD0197431.1"/>
    <property type="molecule type" value="Genomic_DNA"/>
</dbReference>
<organism evidence="3 4">
    <name type="scientific">Chrysodeixis includens</name>
    <name type="common">Soybean looper</name>
    <name type="synonym">Pseudoplusia includens</name>
    <dbReference type="NCBI Taxonomy" id="689277"/>
    <lineage>
        <taxon>Eukaryota</taxon>
        <taxon>Metazoa</taxon>
        <taxon>Ecdysozoa</taxon>
        <taxon>Arthropoda</taxon>
        <taxon>Hexapoda</taxon>
        <taxon>Insecta</taxon>
        <taxon>Pterygota</taxon>
        <taxon>Neoptera</taxon>
        <taxon>Endopterygota</taxon>
        <taxon>Lepidoptera</taxon>
        <taxon>Glossata</taxon>
        <taxon>Ditrysia</taxon>
        <taxon>Noctuoidea</taxon>
        <taxon>Noctuidae</taxon>
        <taxon>Plusiinae</taxon>
        <taxon>Chrysodeixis</taxon>
    </lineage>
</organism>